<evidence type="ECO:0000259" key="1">
    <source>
        <dbReference type="PROSITE" id="PS50181"/>
    </source>
</evidence>
<name>A0A4U5MIN2_STECR</name>
<dbReference type="AlphaFoldDB" id="A0A4U5MIN2"/>
<accession>A0A4U5MIN2</accession>
<comment type="caution">
    <text evidence="2">The sequence shown here is derived from an EMBL/GenBank/DDBJ whole genome shotgun (WGS) entry which is preliminary data.</text>
</comment>
<dbReference type="Proteomes" id="UP000298663">
    <property type="component" value="Unassembled WGS sequence"/>
</dbReference>
<keyword evidence="3" id="KW-1185">Reference proteome</keyword>
<dbReference type="InterPro" id="IPR036047">
    <property type="entry name" value="F-box-like_dom_sf"/>
</dbReference>
<dbReference type="Gene3D" id="1.20.1280.50">
    <property type="match status" value="1"/>
</dbReference>
<dbReference type="InterPro" id="IPR001810">
    <property type="entry name" value="F-box_dom"/>
</dbReference>
<reference evidence="2 3" key="2">
    <citation type="journal article" date="2019" name="G3 (Bethesda)">
        <title>Hybrid Assembly of the Genome of the Entomopathogenic Nematode Steinernema carpocapsae Identifies the X-Chromosome.</title>
        <authorList>
            <person name="Serra L."/>
            <person name="Macchietto M."/>
            <person name="Macias-Munoz A."/>
            <person name="McGill C.J."/>
            <person name="Rodriguez I.M."/>
            <person name="Rodriguez B."/>
            <person name="Murad R."/>
            <person name="Mortazavi A."/>
        </authorList>
    </citation>
    <scope>NUCLEOTIDE SEQUENCE [LARGE SCALE GENOMIC DNA]</scope>
    <source>
        <strain evidence="2 3">ALL</strain>
    </source>
</reference>
<protein>
    <recommendedName>
        <fullName evidence="1">F-box domain-containing protein</fullName>
    </recommendedName>
</protein>
<dbReference type="PROSITE" id="PS50181">
    <property type="entry name" value="FBOX"/>
    <property type="match status" value="1"/>
</dbReference>
<evidence type="ECO:0000313" key="2">
    <source>
        <dbReference type="EMBL" id="TKR69240.1"/>
    </source>
</evidence>
<dbReference type="EMBL" id="AZBU02000007">
    <property type="protein sequence ID" value="TKR69240.1"/>
    <property type="molecule type" value="Genomic_DNA"/>
</dbReference>
<dbReference type="Pfam" id="PF12937">
    <property type="entry name" value="F-box-like"/>
    <property type="match status" value="1"/>
</dbReference>
<reference evidence="2 3" key="1">
    <citation type="journal article" date="2015" name="Genome Biol.">
        <title>Comparative genomics of Steinernema reveals deeply conserved gene regulatory networks.</title>
        <authorList>
            <person name="Dillman A.R."/>
            <person name="Macchietto M."/>
            <person name="Porter C.F."/>
            <person name="Rogers A."/>
            <person name="Williams B."/>
            <person name="Antoshechkin I."/>
            <person name="Lee M.M."/>
            <person name="Goodwin Z."/>
            <person name="Lu X."/>
            <person name="Lewis E.E."/>
            <person name="Goodrich-Blair H."/>
            <person name="Stock S.P."/>
            <person name="Adams B.J."/>
            <person name="Sternberg P.W."/>
            <person name="Mortazavi A."/>
        </authorList>
    </citation>
    <scope>NUCLEOTIDE SEQUENCE [LARGE SCALE GENOMIC DNA]</scope>
    <source>
        <strain evidence="2 3">ALL</strain>
    </source>
</reference>
<evidence type="ECO:0000313" key="3">
    <source>
        <dbReference type="Proteomes" id="UP000298663"/>
    </source>
</evidence>
<proteinExistence type="predicted"/>
<feature type="domain" description="F-box" evidence="1">
    <location>
        <begin position="24"/>
        <end position="73"/>
    </location>
</feature>
<sequence length="377" mass="42929">MEDIQATKVTNRNIVNPEDKEKSLDDVDLLPAEILTRIFHYFDVPTLFHCRKVNRHFNAVAKKVLTEKALIKLTVKLTSTADEDNIDIVWKKNTLKRPHPEELPQIPPKEDIYVFTSEGVEKWPSFVFVKKLTLNFNSDDIKEERVADLALILESWSGIQNLEELVFKTEKISSNTLNILRLLESKPITNLTLSWQKHESRLKHSSPVHNPLEGAEEAVLELAKSVALREDSVLDLNVPVNREIILDLLQEIISTGKEGSTSINIFLNKYKSKDAFNYNDPKLKKIIKTLTKHPKKLKLAITDRSKSTMGDSWFVDEDKETFRAKGEDGDDWTVLYTKNHPGCSKGFLDRQSSAFSEGLFGGGNGEMAFEGFLYRGN</sequence>
<organism evidence="2 3">
    <name type="scientific">Steinernema carpocapsae</name>
    <name type="common">Entomopathogenic nematode</name>
    <dbReference type="NCBI Taxonomy" id="34508"/>
    <lineage>
        <taxon>Eukaryota</taxon>
        <taxon>Metazoa</taxon>
        <taxon>Ecdysozoa</taxon>
        <taxon>Nematoda</taxon>
        <taxon>Chromadorea</taxon>
        <taxon>Rhabditida</taxon>
        <taxon>Tylenchina</taxon>
        <taxon>Panagrolaimomorpha</taxon>
        <taxon>Strongyloidoidea</taxon>
        <taxon>Steinernematidae</taxon>
        <taxon>Steinernema</taxon>
    </lineage>
</organism>
<dbReference type="CDD" id="cd09917">
    <property type="entry name" value="F-box_SF"/>
    <property type="match status" value="1"/>
</dbReference>
<dbReference type="SUPFAM" id="SSF81383">
    <property type="entry name" value="F-box domain"/>
    <property type="match status" value="1"/>
</dbReference>
<gene>
    <name evidence="2" type="ORF">L596_021423</name>
</gene>
<dbReference type="SMART" id="SM00256">
    <property type="entry name" value="FBOX"/>
    <property type="match status" value="1"/>
</dbReference>